<dbReference type="InParanoid" id="S8EQ16"/>
<gene>
    <name evidence="2" type="ORF">FOMPIDRAFT_1045191</name>
</gene>
<proteinExistence type="predicted"/>
<evidence type="ECO:0000313" key="2">
    <source>
        <dbReference type="EMBL" id="EPT05124.1"/>
    </source>
</evidence>
<sequence>MAAKDQRTGGIAMRDVRDRHAPAEASASRVQICRSTYGPAAGYGIFLFKPRQVGGCGWLLPPSRRGTAWIAAPKLASPGATGRAIGEVPAYPLGTVLRIGF</sequence>
<dbReference type="AlphaFoldDB" id="S8EQ16"/>
<keyword evidence="3" id="KW-1185">Reference proteome</keyword>
<evidence type="ECO:0000313" key="3">
    <source>
        <dbReference type="Proteomes" id="UP000015241"/>
    </source>
</evidence>
<dbReference type="HOGENOM" id="CLU_2291751_0_0_1"/>
<reference evidence="2 3" key="1">
    <citation type="journal article" date="2012" name="Science">
        <title>The Paleozoic origin of enzymatic lignin decomposition reconstructed from 31 fungal genomes.</title>
        <authorList>
            <person name="Floudas D."/>
            <person name="Binder M."/>
            <person name="Riley R."/>
            <person name="Barry K."/>
            <person name="Blanchette R.A."/>
            <person name="Henrissat B."/>
            <person name="Martinez A.T."/>
            <person name="Otillar R."/>
            <person name="Spatafora J.W."/>
            <person name="Yadav J.S."/>
            <person name="Aerts A."/>
            <person name="Benoit I."/>
            <person name="Boyd A."/>
            <person name="Carlson A."/>
            <person name="Copeland A."/>
            <person name="Coutinho P.M."/>
            <person name="de Vries R.P."/>
            <person name="Ferreira P."/>
            <person name="Findley K."/>
            <person name="Foster B."/>
            <person name="Gaskell J."/>
            <person name="Glotzer D."/>
            <person name="Gorecki P."/>
            <person name="Heitman J."/>
            <person name="Hesse C."/>
            <person name="Hori C."/>
            <person name="Igarashi K."/>
            <person name="Jurgens J.A."/>
            <person name="Kallen N."/>
            <person name="Kersten P."/>
            <person name="Kohler A."/>
            <person name="Kuees U."/>
            <person name="Kumar T.K.A."/>
            <person name="Kuo A."/>
            <person name="LaButti K."/>
            <person name="Larrondo L.F."/>
            <person name="Lindquist E."/>
            <person name="Ling A."/>
            <person name="Lombard V."/>
            <person name="Lucas S."/>
            <person name="Lundell T."/>
            <person name="Martin R."/>
            <person name="McLaughlin D.J."/>
            <person name="Morgenstern I."/>
            <person name="Morin E."/>
            <person name="Murat C."/>
            <person name="Nagy L.G."/>
            <person name="Nolan M."/>
            <person name="Ohm R.A."/>
            <person name="Patyshakuliyeva A."/>
            <person name="Rokas A."/>
            <person name="Ruiz-Duenas F.J."/>
            <person name="Sabat G."/>
            <person name="Salamov A."/>
            <person name="Samejima M."/>
            <person name="Schmutz J."/>
            <person name="Slot J.C."/>
            <person name="St John F."/>
            <person name="Stenlid J."/>
            <person name="Sun H."/>
            <person name="Sun S."/>
            <person name="Syed K."/>
            <person name="Tsang A."/>
            <person name="Wiebenga A."/>
            <person name="Young D."/>
            <person name="Pisabarro A."/>
            <person name="Eastwood D.C."/>
            <person name="Martin F."/>
            <person name="Cullen D."/>
            <person name="Grigoriev I.V."/>
            <person name="Hibbett D.S."/>
        </authorList>
    </citation>
    <scope>NUCLEOTIDE SEQUENCE</scope>
    <source>
        <strain evidence="3">FP-58527</strain>
    </source>
</reference>
<organism evidence="2 3">
    <name type="scientific">Fomitopsis schrenkii</name>
    <name type="common">Brown rot fungus</name>
    <dbReference type="NCBI Taxonomy" id="2126942"/>
    <lineage>
        <taxon>Eukaryota</taxon>
        <taxon>Fungi</taxon>
        <taxon>Dikarya</taxon>
        <taxon>Basidiomycota</taxon>
        <taxon>Agaricomycotina</taxon>
        <taxon>Agaricomycetes</taxon>
        <taxon>Polyporales</taxon>
        <taxon>Fomitopsis</taxon>
    </lineage>
</organism>
<dbReference type="Proteomes" id="UP000015241">
    <property type="component" value="Unassembled WGS sequence"/>
</dbReference>
<protein>
    <submittedName>
        <fullName evidence="2">Uncharacterized protein</fullName>
    </submittedName>
</protein>
<dbReference type="EMBL" id="KE504124">
    <property type="protein sequence ID" value="EPT05124.1"/>
    <property type="molecule type" value="Genomic_DNA"/>
</dbReference>
<feature type="region of interest" description="Disordered" evidence="1">
    <location>
        <begin position="1"/>
        <end position="22"/>
    </location>
</feature>
<name>S8EQ16_FOMSC</name>
<evidence type="ECO:0000256" key="1">
    <source>
        <dbReference type="SAM" id="MobiDB-lite"/>
    </source>
</evidence>
<accession>S8EQ16</accession>